<evidence type="ECO:0000256" key="3">
    <source>
        <dbReference type="ARBA" id="ARBA00022630"/>
    </source>
</evidence>
<reference evidence="7 8" key="1">
    <citation type="submission" date="2018-06" db="EMBL/GenBank/DDBJ databases">
        <title>Genomic Encyclopedia of Archaeal and Bacterial Type Strains, Phase II (KMG-II): from individual species to whole genera.</title>
        <authorList>
            <person name="Goeker M."/>
        </authorList>
    </citation>
    <scope>NUCLEOTIDE SEQUENCE [LARGE SCALE GENOMIC DNA]</scope>
    <source>
        <strain evidence="7 8">DSM 6779</strain>
    </source>
</reference>
<proteinExistence type="inferred from homology"/>
<dbReference type="Pfam" id="PF02219">
    <property type="entry name" value="MTHFR"/>
    <property type="match status" value="1"/>
</dbReference>
<keyword evidence="5 6" id="KW-0560">Oxidoreductase</keyword>
<evidence type="ECO:0000313" key="8">
    <source>
        <dbReference type="Proteomes" id="UP000249239"/>
    </source>
</evidence>
<dbReference type="InterPro" id="IPR029041">
    <property type="entry name" value="FAD-linked_oxidoreductase-like"/>
</dbReference>
<accession>A0A2W7NIN6</accession>
<evidence type="ECO:0000256" key="5">
    <source>
        <dbReference type="ARBA" id="ARBA00023002"/>
    </source>
</evidence>
<evidence type="ECO:0000313" key="7">
    <source>
        <dbReference type="EMBL" id="PZX13046.1"/>
    </source>
</evidence>
<evidence type="ECO:0000256" key="1">
    <source>
        <dbReference type="ARBA" id="ARBA00001974"/>
    </source>
</evidence>
<dbReference type="InterPro" id="IPR003171">
    <property type="entry name" value="Mehydrof_redctse-like"/>
</dbReference>
<protein>
    <recommendedName>
        <fullName evidence="6">Methylenetetrahydrofolate reductase</fullName>
    </recommendedName>
</protein>
<dbReference type="Gene3D" id="3.20.20.220">
    <property type="match status" value="1"/>
</dbReference>
<evidence type="ECO:0000256" key="4">
    <source>
        <dbReference type="ARBA" id="ARBA00022827"/>
    </source>
</evidence>
<dbReference type="RefSeq" id="WP_111446563.1">
    <property type="nucleotide sequence ID" value="NZ_QKZK01000027.1"/>
</dbReference>
<comment type="pathway">
    <text evidence="2 6">One-carbon metabolism; tetrahydrofolate interconversion.</text>
</comment>
<dbReference type="GO" id="GO:0035999">
    <property type="term" value="P:tetrahydrofolate interconversion"/>
    <property type="evidence" value="ECO:0007669"/>
    <property type="project" value="UniProtKB-UniPathway"/>
</dbReference>
<organism evidence="7 8">
    <name type="scientific">Breznakibacter xylanolyticus</name>
    <dbReference type="NCBI Taxonomy" id="990"/>
    <lineage>
        <taxon>Bacteria</taxon>
        <taxon>Pseudomonadati</taxon>
        <taxon>Bacteroidota</taxon>
        <taxon>Bacteroidia</taxon>
        <taxon>Marinilabiliales</taxon>
        <taxon>Marinilabiliaceae</taxon>
        <taxon>Breznakibacter</taxon>
    </lineage>
</organism>
<evidence type="ECO:0000256" key="2">
    <source>
        <dbReference type="ARBA" id="ARBA00004777"/>
    </source>
</evidence>
<keyword evidence="4 6" id="KW-0274">FAD</keyword>
<comment type="similarity">
    <text evidence="6">Belongs to the methylenetetrahydrofolate reductase family.</text>
</comment>
<comment type="cofactor">
    <cofactor evidence="1 6">
        <name>FAD</name>
        <dbReference type="ChEBI" id="CHEBI:57692"/>
    </cofactor>
</comment>
<name>A0A2W7NIN6_9BACT</name>
<dbReference type="AlphaFoldDB" id="A0A2W7NIN6"/>
<dbReference type="UniPathway" id="UPA00193"/>
<evidence type="ECO:0000256" key="6">
    <source>
        <dbReference type="RuleBase" id="RU003862"/>
    </source>
</evidence>
<keyword evidence="3 6" id="KW-0285">Flavoprotein</keyword>
<dbReference type="GO" id="GO:0004489">
    <property type="term" value="F:methylenetetrahydrofolate reductase [NAD(P)H] activity"/>
    <property type="evidence" value="ECO:0007669"/>
    <property type="project" value="InterPro"/>
</dbReference>
<comment type="caution">
    <text evidence="7">The sequence shown here is derived from an EMBL/GenBank/DDBJ whole genome shotgun (WGS) entry which is preliminary data.</text>
</comment>
<keyword evidence="8" id="KW-1185">Reference proteome</keyword>
<dbReference type="GO" id="GO:0006555">
    <property type="term" value="P:methionine metabolic process"/>
    <property type="evidence" value="ECO:0007669"/>
    <property type="project" value="InterPro"/>
</dbReference>
<dbReference type="EMBL" id="QKZK01000027">
    <property type="protein sequence ID" value="PZX13046.1"/>
    <property type="molecule type" value="Genomic_DNA"/>
</dbReference>
<dbReference type="Proteomes" id="UP000249239">
    <property type="component" value="Unassembled WGS sequence"/>
</dbReference>
<dbReference type="SUPFAM" id="SSF51730">
    <property type="entry name" value="FAD-linked oxidoreductase"/>
    <property type="match status" value="1"/>
</dbReference>
<sequence length="303" mass="34724">MLREKILQRKNGLLFYGLTPPKLHTESERLSAIAQKQMERLSGIAIDGLILYDIQDETARIDTPRPFPYMPTLPPETYSEQYLGALDVPKIIYKSVGKYSPEEFRQWLMNHEANIDCTVFVGSPSQSHQPALPLSEAYRIRQQLRSSMVLGGVAIPERHVTKQDEHQRMFDKIDNGCSFFVTQCVYNLDNAKNVLSEYYYACRDKQQLPVPVVFTLTPCGSLKTLDFMKWLGIEIPVWLNNELKHSEDILKNSIDACRKIAIELMEFSAPKGIPIGFNIESVAVRKDEIEASIELLKDLRRLM</sequence>
<dbReference type="OrthoDB" id="4367389at2"/>
<gene>
    <name evidence="7" type="ORF">LX69_02706</name>
</gene>